<evidence type="ECO:0000313" key="2">
    <source>
        <dbReference type="Proteomes" id="UP000184339"/>
    </source>
</evidence>
<evidence type="ECO:0008006" key="3">
    <source>
        <dbReference type="Google" id="ProtNLM"/>
    </source>
</evidence>
<dbReference type="RefSeq" id="WP_072791003.1">
    <property type="nucleotide sequence ID" value="NZ_FRCX01000027.1"/>
</dbReference>
<dbReference type="SUPFAM" id="SSF52540">
    <property type="entry name" value="P-loop containing nucleoside triphosphate hydrolases"/>
    <property type="match status" value="1"/>
</dbReference>
<name>A0A1M7RF77_9BURK</name>
<gene>
    <name evidence="1" type="ORF">SAMN05192549_1274</name>
</gene>
<proteinExistence type="predicted"/>
<keyword evidence="2" id="KW-1185">Reference proteome</keyword>
<dbReference type="Proteomes" id="UP000184339">
    <property type="component" value="Unassembled WGS sequence"/>
</dbReference>
<dbReference type="EMBL" id="FRCX01000027">
    <property type="protein sequence ID" value="SHN44809.1"/>
    <property type="molecule type" value="Genomic_DNA"/>
</dbReference>
<dbReference type="Gene3D" id="3.40.50.300">
    <property type="entry name" value="P-loop containing nucleotide triphosphate hydrolases"/>
    <property type="match status" value="1"/>
</dbReference>
<dbReference type="STRING" id="551987.SAMN05192549_1274"/>
<dbReference type="InterPro" id="IPR027417">
    <property type="entry name" value="P-loop_NTPase"/>
</dbReference>
<accession>A0A1M7RF77</accession>
<dbReference type="AlphaFoldDB" id="A0A1M7RF77"/>
<reference evidence="2" key="1">
    <citation type="submission" date="2016-11" db="EMBL/GenBank/DDBJ databases">
        <authorList>
            <person name="Varghese N."/>
            <person name="Submissions S."/>
        </authorList>
    </citation>
    <scope>NUCLEOTIDE SEQUENCE [LARGE SCALE GENOMIC DNA]</scope>
    <source>
        <strain evidence="2">Sac-22</strain>
    </source>
</reference>
<protein>
    <recommendedName>
        <fullName evidence="3">TniB protein</fullName>
    </recommendedName>
</protein>
<evidence type="ECO:0000313" key="1">
    <source>
        <dbReference type="EMBL" id="SHN44809.1"/>
    </source>
</evidence>
<sequence>MEYDHIHPDFRHVLALSDQERKYFLQEQRWIGYPSAKYIIDTMQSLMAMPKRTRMPNLLIVGDSNNGKTSIIERFKSVCGQGYVDDSGEAVKPVIVTEVSNASEKGFLIGLLECFFAPYKSGSIDVLRPQVLHLFRKCQVQILVIDEIHSMLTGTAREQREIMNGIKYLCNQLRIPVVGFGLREATVVLHTDKQHTSRFDVLSLPLWELNPQFQTLLKDFESILPLKKKSGLHTGSLATALHTISQGNLGDLQNLLVRCATAAIDSGTERIDLDIIEAQECIRRTTHGMRERTA</sequence>
<organism evidence="1 2">
    <name type="scientific">Duganella sacchari</name>
    <dbReference type="NCBI Taxonomy" id="551987"/>
    <lineage>
        <taxon>Bacteria</taxon>
        <taxon>Pseudomonadati</taxon>
        <taxon>Pseudomonadota</taxon>
        <taxon>Betaproteobacteria</taxon>
        <taxon>Burkholderiales</taxon>
        <taxon>Oxalobacteraceae</taxon>
        <taxon>Telluria group</taxon>
        <taxon>Duganella</taxon>
    </lineage>
</organism>
<dbReference type="Pfam" id="PF05621">
    <property type="entry name" value="TniB"/>
    <property type="match status" value="1"/>
</dbReference>
<dbReference type="InterPro" id="IPR008868">
    <property type="entry name" value="TniB"/>
</dbReference>